<evidence type="ECO:0000259" key="17">
    <source>
        <dbReference type="SMART" id="SM01193"/>
    </source>
</evidence>
<evidence type="ECO:0000256" key="15">
    <source>
        <dbReference type="SAM" id="MobiDB-lite"/>
    </source>
</evidence>
<dbReference type="PANTHER" id="PTHR11902">
    <property type="entry name" value="ENOLASE"/>
    <property type="match status" value="1"/>
</dbReference>
<dbReference type="CDD" id="cd01858">
    <property type="entry name" value="NGP_1"/>
    <property type="match status" value="1"/>
</dbReference>
<dbReference type="SUPFAM" id="SSF51604">
    <property type="entry name" value="Enolase C-terminal domain-like"/>
    <property type="match status" value="1"/>
</dbReference>
<comment type="cofactor">
    <cofactor evidence="1">
        <name>Mg(2+)</name>
        <dbReference type="ChEBI" id="CHEBI:18420"/>
    </cofactor>
</comment>
<evidence type="ECO:0000256" key="11">
    <source>
        <dbReference type="ARBA" id="ARBA00023239"/>
    </source>
</evidence>
<reference evidence="18 19" key="1">
    <citation type="submission" date="2016-03" db="EMBL/GenBank/DDBJ databases">
        <title>Comparative genomics of the ectomycorrhizal sister species Rhizopogon vinicolor and Rhizopogon vesiculosus (Basidiomycota: Boletales) reveals a divergence of the mating type B locus.</title>
        <authorList>
            <person name="Mujic A.B."/>
            <person name="Kuo A."/>
            <person name="Tritt A."/>
            <person name="Lipzen A."/>
            <person name="Chen C."/>
            <person name="Johnson J."/>
            <person name="Sharma A."/>
            <person name="Barry K."/>
            <person name="Grigoriev I.V."/>
            <person name="Spatafora J.W."/>
        </authorList>
    </citation>
    <scope>NUCLEOTIDE SEQUENCE [LARGE SCALE GENOMIC DNA]</scope>
    <source>
        <strain evidence="18 19">AM-OR11-056</strain>
    </source>
</reference>
<dbReference type="InterPro" id="IPR020810">
    <property type="entry name" value="Enolase_C"/>
</dbReference>
<name>A0A1J8QJE4_9AGAM</name>
<feature type="compositionally biased region" description="Basic residues" evidence="15">
    <location>
        <begin position="1"/>
        <end position="11"/>
    </location>
</feature>
<dbReference type="InterPro" id="IPR020809">
    <property type="entry name" value="Enolase_CS"/>
</dbReference>
<dbReference type="Pfam" id="PF08153">
    <property type="entry name" value="NGP1NT"/>
    <property type="match status" value="1"/>
</dbReference>
<dbReference type="HAMAP" id="MF_00318">
    <property type="entry name" value="Enolase"/>
    <property type="match status" value="1"/>
</dbReference>
<evidence type="ECO:0000256" key="2">
    <source>
        <dbReference type="ARBA" id="ARBA00003892"/>
    </source>
</evidence>
<feature type="domain" description="Enolase N-terminal" evidence="17">
    <location>
        <begin position="706"/>
        <end position="837"/>
    </location>
</feature>
<feature type="domain" description="Enolase C-terminal TIM barrel" evidence="16">
    <location>
        <begin position="846"/>
        <end position="1130"/>
    </location>
</feature>
<comment type="similarity">
    <text evidence="5">Belongs to the enolase family.</text>
</comment>
<dbReference type="SFLD" id="SFLDF00002">
    <property type="entry name" value="enolase"/>
    <property type="match status" value="1"/>
</dbReference>
<dbReference type="SFLD" id="SFLDS00001">
    <property type="entry name" value="Enolase"/>
    <property type="match status" value="1"/>
</dbReference>
<dbReference type="Gene3D" id="1.10.1580.10">
    <property type="match status" value="1"/>
</dbReference>
<dbReference type="FunFam" id="3.30.390.10:FF:000001">
    <property type="entry name" value="Enolase"/>
    <property type="match status" value="1"/>
</dbReference>
<keyword evidence="10" id="KW-0324">Glycolysis</keyword>
<evidence type="ECO:0000256" key="10">
    <source>
        <dbReference type="ARBA" id="ARBA00023152"/>
    </source>
</evidence>
<comment type="pathway">
    <text evidence="4">Carbohydrate degradation; glycolysis; pyruvate from D-glyceraldehyde 3-phosphate: step 4/5.</text>
</comment>
<organism evidence="18 19">
    <name type="scientific">Rhizopogon vesiculosus</name>
    <dbReference type="NCBI Taxonomy" id="180088"/>
    <lineage>
        <taxon>Eukaryota</taxon>
        <taxon>Fungi</taxon>
        <taxon>Dikarya</taxon>
        <taxon>Basidiomycota</taxon>
        <taxon>Agaricomycotina</taxon>
        <taxon>Agaricomycetes</taxon>
        <taxon>Agaricomycetidae</taxon>
        <taxon>Boletales</taxon>
        <taxon>Suillineae</taxon>
        <taxon>Rhizopogonaceae</taxon>
        <taxon>Rhizopogon</taxon>
    </lineage>
</organism>
<dbReference type="PANTHER" id="PTHR11902:SF1">
    <property type="entry name" value="ENOLASE"/>
    <property type="match status" value="1"/>
</dbReference>
<dbReference type="SMART" id="SM01192">
    <property type="entry name" value="Enolase_C"/>
    <property type="match status" value="1"/>
</dbReference>
<dbReference type="InterPro" id="IPR029017">
    <property type="entry name" value="Enolase-like_N"/>
</dbReference>
<accession>A0A1J8QJE4</accession>
<dbReference type="SUPFAM" id="SSF52540">
    <property type="entry name" value="P-loop containing nucleoside triphosphate hydrolases"/>
    <property type="match status" value="1"/>
</dbReference>
<feature type="compositionally biased region" description="Acidic residues" evidence="15">
    <location>
        <begin position="570"/>
        <end position="594"/>
    </location>
</feature>
<sequence>MAPIKKTKASPKPRSSGSKEPSLKKVKGENFYRNAKQVARLKMLSGGKPIRDKDGKIIQAAAFQKGEDETTPGRVQPDRRWFGNTRVISQKALDHFRTSLSAKKDDPYSVLLRRNKLPMALLDDASNPNTRKRSHIVETEPFSETFGPKAQRKKARLDVGTFEELSKLGAAAAEEAEQAANQLGVGSSGQPSEPQTHADYIEPIFAKGTSRRIYGELYKVIDSSDVILHILDARDPLGTICESVLEYMKKEKAHKQVVLVINKCDLVPNWVTARYIQHLTPRYPTIAFHASPNHSFGKGSLIQLLRQFSQLHSDKKQISVGFVGYPNVGKSSVINTLKSGKVCRVAPVPGETKVRSNNDYQAEQAKMFVFEPQVWQYITLTRRIYLIDCPGVVPTSAHDSQTSTVLKGVLRVEALPVPSEHIPTLMSRVKPLYLSRTYGIPLPYPDDPSRFWDPEQFLDTLARMKGRLLKGGEPDLDGVAKIILSDWVRGRIPFFVPPPERPEELNKAEAKLKVKSKGKEKAANGGEVLAVKQNLKTIVQKNTFLAEDVMPLDEDDDQNEEVSSAAGDNASDEEDEGSELGSDEAKNDEDEELSWNDVFTDGKEVASKAVGEQLSSAEQGDASDVEDTAAAKEPRMKTNKKKAKNFYTNANVKNKNRSKAAVMKSLPMGKKAYTAPMRGKVQKLIISVAHKPFDCPLTAPPIFTLSSIIRYLQIFDSRGNPTVEVDLYTAKGLFRAAVPSGASTGVHEAVELRDGDKANYVGKGVSKAVNNVNTILGPELIKSGLNVTQQKEIDDLLIKLDGTPNKGKLGANAILGVSIACVEAGAAEKGVPVYQHLAELAGVKPPYVMPCPAFNVINGGSHAGNKLAFQEFMLLPTGATSFTEAMKIGTETYHTLKKVISAKYGIDAVNVGDEGGFAPNVSGADESLELLTEAISKAGYEGKIKIALDVASSEFYKEGKYDLDFKNPNSDPQKWISGTELADLYLSYVEKYPIVSIEDPFDQDDWEAWIHFTKNSSVQIVGDDLTVTNPLRIKTAIEKKACNGLLLKINQIGTISESIQAAQLAQSDGWGVMVSHRSGETENTIIADLVVALGTGQIKTGAPARSERVAKYNALLRIEDEVKGSGAFYASDKGLSAGLTAPALLKK</sequence>
<feature type="region of interest" description="Disordered" evidence="15">
    <location>
        <begin position="1"/>
        <end position="29"/>
    </location>
</feature>
<evidence type="ECO:0000256" key="3">
    <source>
        <dbReference type="ARBA" id="ARBA00004604"/>
    </source>
</evidence>
<dbReference type="GO" id="GO:0005525">
    <property type="term" value="F:GTP binding"/>
    <property type="evidence" value="ECO:0007669"/>
    <property type="project" value="UniProtKB-KW"/>
</dbReference>
<evidence type="ECO:0000313" key="18">
    <source>
        <dbReference type="EMBL" id="OJA11876.1"/>
    </source>
</evidence>
<comment type="caution">
    <text evidence="18">The sequence shown here is derived from an EMBL/GenBank/DDBJ whole genome shotgun (WGS) entry which is preliminary data.</text>
</comment>
<keyword evidence="11" id="KW-0456">Lyase</keyword>
<protein>
    <recommendedName>
        <fullName evidence="6 14">Nucleolar GTP-binding protein 2</fullName>
    </recommendedName>
</protein>
<evidence type="ECO:0000256" key="14">
    <source>
        <dbReference type="RuleBase" id="RU364023"/>
    </source>
</evidence>
<evidence type="ECO:0000256" key="5">
    <source>
        <dbReference type="ARBA" id="ARBA00009604"/>
    </source>
</evidence>
<comment type="function">
    <text evidence="2 14">GTPase that associates with pre-60S ribosomal subunits in the nucleolus and is required for their nuclear export and maturation.</text>
</comment>
<feature type="region of interest" description="Disordered" evidence="15">
    <location>
        <begin position="612"/>
        <end position="640"/>
    </location>
</feature>
<dbReference type="OrthoDB" id="444945at2759"/>
<dbReference type="InterPro" id="IPR036849">
    <property type="entry name" value="Enolase-like_C_sf"/>
</dbReference>
<dbReference type="PROSITE" id="PS00164">
    <property type="entry name" value="ENOLASE"/>
    <property type="match status" value="1"/>
</dbReference>
<dbReference type="Gene3D" id="3.40.50.300">
    <property type="entry name" value="P-loop containing nucleotide triphosphate hydrolases"/>
    <property type="match status" value="1"/>
</dbReference>
<evidence type="ECO:0000259" key="16">
    <source>
        <dbReference type="SMART" id="SM01192"/>
    </source>
</evidence>
<keyword evidence="9 14" id="KW-0342">GTP-binding</keyword>
<proteinExistence type="inferred from homology"/>
<evidence type="ECO:0000256" key="13">
    <source>
        <dbReference type="ARBA" id="ARBA00048333"/>
    </source>
</evidence>
<evidence type="ECO:0000256" key="8">
    <source>
        <dbReference type="ARBA" id="ARBA00022842"/>
    </source>
</evidence>
<dbReference type="Pfam" id="PF00113">
    <property type="entry name" value="Enolase_C"/>
    <property type="match status" value="1"/>
</dbReference>
<dbReference type="AlphaFoldDB" id="A0A1J8QJE4"/>
<dbReference type="Proteomes" id="UP000183567">
    <property type="component" value="Unassembled WGS sequence"/>
</dbReference>
<dbReference type="InterPro" id="IPR000941">
    <property type="entry name" value="Enolase"/>
</dbReference>
<evidence type="ECO:0000256" key="12">
    <source>
        <dbReference type="ARBA" id="ARBA00023242"/>
    </source>
</evidence>
<keyword evidence="8" id="KW-0460">Magnesium</keyword>
<evidence type="ECO:0000313" key="19">
    <source>
        <dbReference type="Proteomes" id="UP000183567"/>
    </source>
</evidence>
<dbReference type="InterPro" id="IPR020811">
    <property type="entry name" value="Enolase_N"/>
</dbReference>
<dbReference type="InterPro" id="IPR012971">
    <property type="entry name" value="NOG2_N_dom"/>
</dbReference>
<dbReference type="GO" id="GO:0004634">
    <property type="term" value="F:phosphopyruvate hydratase activity"/>
    <property type="evidence" value="ECO:0007669"/>
    <property type="project" value="UniProtKB-EC"/>
</dbReference>
<dbReference type="Gene3D" id="3.30.390.10">
    <property type="entry name" value="Enolase-like, N-terminal domain"/>
    <property type="match status" value="1"/>
</dbReference>
<evidence type="ECO:0000256" key="1">
    <source>
        <dbReference type="ARBA" id="ARBA00001946"/>
    </source>
</evidence>
<comment type="subcellular location">
    <subcellularLocation>
        <location evidence="3 14">Nucleus</location>
        <location evidence="3 14">Nucleolus</location>
    </subcellularLocation>
</comment>
<dbReference type="SFLD" id="SFLDG00178">
    <property type="entry name" value="enolase"/>
    <property type="match status" value="1"/>
</dbReference>
<keyword evidence="7 14" id="KW-0547">Nucleotide-binding</keyword>
<dbReference type="InterPro" id="IPR023179">
    <property type="entry name" value="GTP-bd_ortho_bundle_sf"/>
</dbReference>
<dbReference type="InterPro" id="IPR006073">
    <property type="entry name" value="GTP-bd"/>
</dbReference>
<feature type="region of interest" description="Disordered" evidence="15">
    <location>
        <begin position="552"/>
        <end position="595"/>
    </location>
</feature>
<dbReference type="GO" id="GO:0006096">
    <property type="term" value="P:glycolytic process"/>
    <property type="evidence" value="ECO:0007669"/>
    <property type="project" value="UniProtKB-UniPathway"/>
</dbReference>
<dbReference type="CDD" id="cd03313">
    <property type="entry name" value="enolase"/>
    <property type="match status" value="1"/>
</dbReference>
<comment type="similarity">
    <text evidence="14">Belongs to the TRAFAC class YlqF/YawG GTPase family. NOG2 subfamily.</text>
</comment>
<keyword evidence="19" id="KW-1185">Reference proteome</keyword>
<evidence type="ECO:0000256" key="6">
    <source>
        <dbReference type="ARBA" id="ARBA00022127"/>
    </source>
</evidence>
<gene>
    <name evidence="18" type="ORF">AZE42_03264</name>
</gene>
<dbReference type="FunFam" id="3.40.50.300:FF:000559">
    <property type="entry name" value="Nuclear/nucleolar GTPase 2"/>
    <property type="match status" value="1"/>
</dbReference>
<dbReference type="STRING" id="180088.A0A1J8QJE4"/>
<dbReference type="Pfam" id="PF03952">
    <property type="entry name" value="Enolase_N"/>
    <property type="match status" value="1"/>
</dbReference>
<dbReference type="NCBIfam" id="TIGR01060">
    <property type="entry name" value="eno"/>
    <property type="match status" value="1"/>
</dbReference>
<dbReference type="GO" id="GO:0000015">
    <property type="term" value="C:phosphopyruvate hydratase complex"/>
    <property type="evidence" value="ECO:0007669"/>
    <property type="project" value="InterPro"/>
</dbReference>
<evidence type="ECO:0000256" key="7">
    <source>
        <dbReference type="ARBA" id="ARBA00022741"/>
    </source>
</evidence>
<dbReference type="InterPro" id="IPR027417">
    <property type="entry name" value="P-loop_NTPase"/>
</dbReference>
<dbReference type="FunFam" id="3.20.20.120:FF:000002">
    <property type="entry name" value="Enolase 1"/>
    <property type="match status" value="1"/>
</dbReference>
<dbReference type="Gene3D" id="3.20.20.120">
    <property type="entry name" value="Enolase-like C-terminal domain"/>
    <property type="match status" value="1"/>
</dbReference>
<dbReference type="GO" id="GO:0000287">
    <property type="term" value="F:magnesium ion binding"/>
    <property type="evidence" value="ECO:0007669"/>
    <property type="project" value="InterPro"/>
</dbReference>
<evidence type="ECO:0000256" key="4">
    <source>
        <dbReference type="ARBA" id="ARBA00005031"/>
    </source>
</evidence>
<dbReference type="SMART" id="SM01193">
    <property type="entry name" value="Enolase_N"/>
    <property type="match status" value="1"/>
</dbReference>
<dbReference type="EMBL" id="LVVM01004895">
    <property type="protein sequence ID" value="OJA11876.1"/>
    <property type="molecule type" value="Genomic_DNA"/>
</dbReference>
<dbReference type="PRINTS" id="PR00148">
    <property type="entry name" value="ENOLASE"/>
</dbReference>
<comment type="catalytic activity">
    <reaction evidence="13">
        <text>(2R)-2-phosphoglycerate = phosphoenolpyruvate + H2O</text>
        <dbReference type="Rhea" id="RHEA:10164"/>
        <dbReference type="ChEBI" id="CHEBI:15377"/>
        <dbReference type="ChEBI" id="CHEBI:58289"/>
        <dbReference type="ChEBI" id="CHEBI:58702"/>
        <dbReference type="EC" id="4.2.1.11"/>
    </reaction>
</comment>
<dbReference type="UniPathway" id="UPA00109">
    <property type="reaction ID" value="UER00187"/>
</dbReference>
<dbReference type="GO" id="GO:0005730">
    <property type="term" value="C:nucleolus"/>
    <property type="evidence" value="ECO:0007669"/>
    <property type="project" value="UniProtKB-SubCell"/>
</dbReference>
<dbReference type="Pfam" id="PF01926">
    <property type="entry name" value="MMR_HSR1"/>
    <property type="match status" value="1"/>
</dbReference>
<dbReference type="InterPro" id="IPR024929">
    <property type="entry name" value="GNL2_CP_dom"/>
</dbReference>
<evidence type="ECO:0000256" key="9">
    <source>
        <dbReference type="ARBA" id="ARBA00023134"/>
    </source>
</evidence>
<dbReference type="SUPFAM" id="SSF54826">
    <property type="entry name" value="Enolase N-terminal domain-like"/>
    <property type="match status" value="1"/>
</dbReference>
<keyword evidence="12 14" id="KW-0539">Nucleus</keyword>